<dbReference type="Proteomes" id="UP000623250">
    <property type="component" value="Unassembled WGS sequence"/>
</dbReference>
<proteinExistence type="predicted"/>
<evidence type="ECO:0000256" key="2">
    <source>
        <dbReference type="SAM" id="MobiDB-lite"/>
    </source>
</evidence>
<feature type="region of interest" description="Disordered" evidence="2">
    <location>
        <begin position="296"/>
        <end position="317"/>
    </location>
</feature>
<dbReference type="AlphaFoldDB" id="A0A8I1KKP4"/>
<keyword evidence="1" id="KW-0175">Coiled coil</keyword>
<sequence length="423" mass="48500">MILKASQRAGGQNLAAHLMRTDDNEHIDLHELRGFTSDNLKGAFQEAEATAKGTRCRQYLFSLSLSPPAQAHVTADTFRETIDRIEKRLGLEGQPRAIVFHEKEGRRHAHCVWSRIDAETMTAKQLSFFKTKLMGISRELYLEQGWEMPRGIAKAGQRNPLNFTLAEWQQAKRQGIDPRETRALVQTCWKHSDGTRAFARSLEEHGLFLAKGDRRSFVVLDHTGDIHALPRLLDLKTKDVRARLGDGDGLPGVEDTKALIARRMTPAIRRHVEESKARFRERSSVLAGCKAKLTHDHRQARTDLSDRQRDEWERENSDRAARLPKGLVGLWHRLTGKYQQVRSLNESEAKATQDRHADARERLIETQREERGRLQERFRELRGKQAGELLELRREIGRYLKFSRGDPAPARARKSGLGLKLER</sequence>
<keyword evidence="5" id="KW-1185">Reference proteome</keyword>
<dbReference type="Pfam" id="PF03432">
    <property type="entry name" value="Relaxase"/>
    <property type="match status" value="1"/>
</dbReference>
<dbReference type="InterPro" id="IPR005094">
    <property type="entry name" value="Endonuclease_MobA/VirD2"/>
</dbReference>
<evidence type="ECO:0000256" key="1">
    <source>
        <dbReference type="SAM" id="Coils"/>
    </source>
</evidence>
<evidence type="ECO:0000313" key="4">
    <source>
        <dbReference type="EMBL" id="MBJ7544421.1"/>
    </source>
</evidence>
<feature type="domain" description="MobA/VirD2-like nuclease" evidence="3">
    <location>
        <begin position="28"/>
        <end position="146"/>
    </location>
</feature>
<protein>
    <submittedName>
        <fullName evidence="4">Relaxase/mobilization nuclease domain-containing protein</fullName>
    </submittedName>
</protein>
<evidence type="ECO:0000259" key="3">
    <source>
        <dbReference type="Pfam" id="PF03432"/>
    </source>
</evidence>
<reference evidence="4 5" key="1">
    <citation type="submission" date="2020-12" db="EMBL/GenBank/DDBJ databases">
        <title>Revised draft genomes of Rhodomicrobium vannielii ATCC 17100 and Rhodomicrobium udaipurense JA643.</title>
        <authorList>
            <person name="Conners E.M."/>
            <person name="Davenport E.J."/>
            <person name="Bose A."/>
        </authorList>
    </citation>
    <scope>NUCLEOTIDE SEQUENCE [LARGE SCALE GENOMIC DNA]</scope>
    <source>
        <strain evidence="4 5">JA643</strain>
    </source>
</reference>
<feature type="region of interest" description="Disordered" evidence="2">
    <location>
        <begin position="404"/>
        <end position="423"/>
    </location>
</feature>
<comment type="caution">
    <text evidence="4">The sequence shown here is derived from an EMBL/GenBank/DDBJ whole genome shotgun (WGS) entry which is preliminary data.</text>
</comment>
<name>A0A8I1KKP4_9HYPH</name>
<dbReference type="RefSeq" id="WP_037240413.1">
    <property type="nucleotide sequence ID" value="NZ_JAEMUK010000078.1"/>
</dbReference>
<feature type="coiled-coil region" evidence="1">
    <location>
        <begin position="349"/>
        <end position="384"/>
    </location>
</feature>
<evidence type="ECO:0000313" key="5">
    <source>
        <dbReference type="Proteomes" id="UP000623250"/>
    </source>
</evidence>
<dbReference type="EMBL" id="JAEMUK010000078">
    <property type="protein sequence ID" value="MBJ7544421.1"/>
    <property type="molecule type" value="Genomic_DNA"/>
</dbReference>
<gene>
    <name evidence="4" type="ORF">JDN41_12775</name>
</gene>
<organism evidence="4 5">
    <name type="scientific">Rhodomicrobium udaipurense</name>
    <dbReference type="NCBI Taxonomy" id="1202716"/>
    <lineage>
        <taxon>Bacteria</taxon>
        <taxon>Pseudomonadati</taxon>
        <taxon>Pseudomonadota</taxon>
        <taxon>Alphaproteobacteria</taxon>
        <taxon>Hyphomicrobiales</taxon>
        <taxon>Hyphomicrobiaceae</taxon>
        <taxon>Rhodomicrobium</taxon>
    </lineage>
</organism>
<accession>A0A8I1KKP4</accession>